<dbReference type="Proteomes" id="UP000265520">
    <property type="component" value="Unassembled WGS sequence"/>
</dbReference>
<feature type="compositionally biased region" description="Acidic residues" evidence="1">
    <location>
        <begin position="13"/>
        <end position="30"/>
    </location>
</feature>
<dbReference type="EMBL" id="LXQA010427037">
    <property type="protein sequence ID" value="MCI51108.1"/>
    <property type="molecule type" value="Genomic_DNA"/>
</dbReference>
<comment type="caution">
    <text evidence="2">The sequence shown here is derived from an EMBL/GenBank/DDBJ whole genome shotgun (WGS) entry which is preliminary data.</text>
</comment>
<keyword evidence="3" id="KW-1185">Reference proteome</keyword>
<accession>A0A392SQF6</accession>
<dbReference type="AlphaFoldDB" id="A0A392SQF6"/>
<name>A0A392SQF6_9FABA</name>
<feature type="region of interest" description="Disordered" evidence="1">
    <location>
        <begin position="1"/>
        <end position="30"/>
    </location>
</feature>
<sequence length="30" mass="3583">MAAKNHCKVHYGDDDDEEEVELEEFYDYTS</sequence>
<reference evidence="2 3" key="1">
    <citation type="journal article" date="2018" name="Front. Plant Sci.">
        <title>Red Clover (Trifolium pratense) and Zigzag Clover (T. medium) - A Picture of Genomic Similarities and Differences.</title>
        <authorList>
            <person name="Dluhosova J."/>
            <person name="Istvanek J."/>
            <person name="Nedelnik J."/>
            <person name="Repkova J."/>
        </authorList>
    </citation>
    <scope>NUCLEOTIDE SEQUENCE [LARGE SCALE GENOMIC DNA]</scope>
    <source>
        <strain evidence="3">cv. 10/8</strain>
        <tissue evidence="2">Leaf</tissue>
    </source>
</reference>
<proteinExistence type="predicted"/>
<feature type="non-terminal residue" evidence="2">
    <location>
        <position position="30"/>
    </location>
</feature>
<evidence type="ECO:0000313" key="2">
    <source>
        <dbReference type="EMBL" id="MCI51108.1"/>
    </source>
</evidence>
<protein>
    <submittedName>
        <fullName evidence="2">Zinc finger protein 622-like</fullName>
    </submittedName>
</protein>
<evidence type="ECO:0000256" key="1">
    <source>
        <dbReference type="SAM" id="MobiDB-lite"/>
    </source>
</evidence>
<evidence type="ECO:0000313" key="3">
    <source>
        <dbReference type="Proteomes" id="UP000265520"/>
    </source>
</evidence>
<organism evidence="2 3">
    <name type="scientific">Trifolium medium</name>
    <dbReference type="NCBI Taxonomy" id="97028"/>
    <lineage>
        <taxon>Eukaryota</taxon>
        <taxon>Viridiplantae</taxon>
        <taxon>Streptophyta</taxon>
        <taxon>Embryophyta</taxon>
        <taxon>Tracheophyta</taxon>
        <taxon>Spermatophyta</taxon>
        <taxon>Magnoliopsida</taxon>
        <taxon>eudicotyledons</taxon>
        <taxon>Gunneridae</taxon>
        <taxon>Pentapetalae</taxon>
        <taxon>rosids</taxon>
        <taxon>fabids</taxon>
        <taxon>Fabales</taxon>
        <taxon>Fabaceae</taxon>
        <taxon>Papilionoideae</taxon>
        <taxon>50 kb inversion clade</taxon>
        <taxon>NPAAA clade</taxon>
        <taxon>Hologalegina</taxon>
        <taxon>IRL clade</taxon>
        <taxon>Trifolieae</taxon>
        <taxon>Trifolium</taxon>
    </lineage>
</organism>